<dbReference type="Gene3D" id="1.10.287.70">
    <property type="match status" value="2"/>
</dbReference>
<evidence type="ECO:0000256" key="3">
    <source>
        <dbReference type="ARBA" id="ARBA00022989"/>
    </source>
</evidence>
<gene>
    <name evidence="7" type="ORF">EG68_03265</name>
</gene>
<dbReference type="GO" id="GO:0005765">
    <property type="term" value="C:lysosomal membrane"/>
    <property type="evidence" value="ECO:0007669"/>
    <property type="project" value="InterPro"/>
</dbReference>
<dbReference type="GO" id="GO:0019722">
    <property type="term" value="P:calcium-mediated signaling"/>
    <property type="evidence" value="ECO:0007669"/>
    <property type="project" value="TreeGrafter"/>
</dbReference>
<feature type="transmembrane region" description="Helical" evidence="5">
    <location>
        <begin position="266"/>
        <end position="286"/>
    </location>
</feature>
<proteinExistence type="predicted"/>
<dbReference type="GO" id="GO:0097682">
    <property type="term" value="F:intracellularly phosphatidylinositol-3,5-bisphosphate-gated monatomic cation channel activity"/>
    <property type="evidence" value="ECO:0007669"/>
    <property type="project" value="TreeGrafter"/>
</dbReference>
<evidence type="ECO:0000256" key="5">
    <source>
        <dbReference type="SAM" id="Phobius"/>
    </source>
</evidence>
<keyword evidence="8" id="KW-1185">Reference proteome</keyword>
<dbReference type="Gene3D" id="1.20.120.350">
    <property type="entry name" value="Voltage-gated potassium channels. Chain C"/>
    <property type="match status" value="1"/>
</dbReference>
<dbReference type="OrthoDB" id="416585at2759"/>
<dbReference type="Pfam" id="PF00520">
    <property type="entry name" value="Ion_trans"/>
    <property type="match status" value="2"/>
</dbReference>
<dbReference type="GO" id="GO:0075509">
    <property type="term" value="P:endocytosis involved in viral entry into host cell"/>
    <property type="evidence" value="ECO:0007669"/>
    <property type="project" value="TreeGrafter"/>
</dbReference>
<feature type="domain" description="Ion transport" evidence="6">
    <location>
        <begin position="2"/>
        <end position="116"/>
    </location>
</feature>
<feature type="transmembrane region" description="Helical" evidence="5">
    <location>
        <begin position="458"/>
        <end position="482"/>
    </location>
</feature>
<evidence type="ECO:0000313" key="8">
    <source>
        <dbReference type="Proteomes" id="UP000822476"/>
    </source>
</evidence>
<feature type="domain" description="Ion transport" evidence="6">
    <location>
        <begin position="230"/>
        <end position="487"/>
    </location>
</feature>
<dbReference type="InterPro" id="IPR027359">
    <property type="entry name" value="Volt_channel_dom_sf"/>
</dbReference>
<evidence type="ECO:0000256" key="2">
    <source>
        <dbReference type="ARBA" id="ARBA00022692"/>
    </source>
</evidence>
<sequence length="617" mass="70461">MMKKLLNCVRRTLPKLLSTLFLLLFWLVSASLVALCLYSSPRRPTPGRNMTQSSSFPDLYTSMFNLLVLTTTANHPDVLVQQYAENRAVAIFSMVFLGVGLFVFMNILTAIVYSEFRGYLASSVQSRLTRRRVATRAAFEVLRFADGESDVVTSEQVIKLIDNIRIVRWKKEALRGAYISLFAESDLNASEFMQLFRTLDLSAPPFQESLFHPVRPGCARMFQAWVTSSSFAGLSIAVSFLNIVHLVIDISERITTEPSISVEMRVISWCFVAFYLFEELSLLWAVGRKTFFSHLSNMFSLGTVVLLIIMKLLELGFLIADLNNQTVADFTMWDLVRLTNILLLTRAIRVVHLFTWTELVAGVLKRLPRNLAPVLGILVSTYYIYALLGMNLFRGAIVFNPNVTRTEGFECGSYQQMDYWAINFDDFAASIFLLWCLMIVNNWHVIVDAYQRALSRWVHVYMISWWIVTVVGLLSLVTAFVIETFIHRRDLYAKALEFANQPKEVHIHNRMCSLIPVAELRSANCVTPDSSSQRANESNVVGLDGFDADRLPVGSIERQISLLRIEPLVDSNQYLLSRIHGPTLDSLFRSELREPCEVELASQIYEHHHFKHLRERT</sequence>
<feature type="transmembrane region" description="Helical" evidence="5">
    <location>
        <begin position="427"/>
        <end position="446"/>
    </location>
</feature>
<evidence type="ECO:0000259" key="6">
    <source>
        <dbReference type="Pfam" id="PF00520"/>
    </source>
</evidence>
<protein>
    <recommendedName>
        <fullName evidence="6">Ion transport domain-containing protein</fullName>
    </recommendedName>
</protein>
<reference evidence="7" key="1">
    <citation type="submission" date="2019-07" db="EMBL/GenBank/DDBJ databases">
        <title>Annotation for the trematode Paragonimus miyazaki's.</title>
        <authorList>
            <person name="Choi Y.-J."/>
        </authorList>
    </citation>
    <scope>NUCLEOTIDE SEQUENCE</scope>
    <source>
        <strain evidence="7">Japan</strain>
    </source>
</reference>
<name>A0A8S9YB75_9TREM</name>
<feature type="transmembrane region" description="Helical" evidence="5">
    <location>
        <begin position="88"/>
        <end position="113"/>
    </location>
</feature>
<keyword evidence="3 5" id="KW-1133">Transmembrane helix</keyword>
<feature type="transmembrane region" description="Helical" evidence="5">
    <location>
        <begin position="371"/>
        <end position="393"/>
    </location>
</feature>
<keyword evidence="4 5" id="KW-0472">Membrane</keyword>
<dbReference type="AlphaFoldDB" id="A0A8S9YB75"/>
<accession>A0A8S9YB75</accession>
<dbReference type="InterPro" id="IPR005821">
    <property type="entry name" value="Ion_trans_dom"/>
</dbReference>
<dbReference type="GO" id="GO:0015280">
    <property type="term" value="F:ligand-gated sodium channel activity"/>
    <property type="evidence" value="ECO:0007669"/>
    <property type="project" value="TreeGrafter"/>
</dbReference>
<evidence type="ECO:0000313" key="7">
    <source>
        <dbReference type="EMBL" id="KAF7233461.1"/>
    </source>
</evidence>
<feature type="transmembrane region" description="Helical" evidence="5">
    <location>
        <begin position="298"/>
        <end position="320"/>
    </location>
</feature>
<dbReference type="SUPFAM" id="SSF81324">
    <property type="entry name" value="Voltage-gated potassium channels"/>
    <property type="match status" value="1"/>
</dbReference>
<dbReference type="InterPro" id="IPR028798">
    <property type="entry name" value="TPC2"/>
</dbReference>
<comment type="subcellular location">
    <subcellularLocation>
        <location evidence="1">Membrane</location>
        <topology evidence="1">Multi-pass membrane protein</topology>
    </subcellularLocation>
</comment>
<dbReference type="Proteomes" id="UP000822476">
    <property type="component" value="Unassembled WGS sequence"/>
</dbReference>
<comment type="caution">
    <text evidence="7">The sequence shown here is derived from an EMBL/GenBank/DDBJ whole genome shotgun (WGS) entry which is preliminary data.</text>
</comment>
<dbReference type="GO" id="GO:0022832">
    <property type="term" value="F:voltage-gated channel activity"/>
    <property type="evidence" value="ECO:0007669"/>
    <property type="project" value="InterPro"/>
</dbReference>
<organism evidence="7 8">
    <name type="scientific">Paragonimus skrjabini miyazakii</name>
    <dbReference type="NCBI Taxonomy" id="59628"/>
    <lineage>
        <taxon>Eukaryota</taxon>
        <taxon>Metazoa</taxon>
        <taxon>Spiralia</taxon>
        <taxon>Lophotrochozoa</taxon>
        <taxon>Platyhelminthes</taxon>
        <taxon>Trematoda</taxon>
        <taxon>Digenea</taxon>
        <taxon>Plagiorchiida</taxon>
        <taxon>Troglotremata</taxon>
        <taxon>Troglotrematidae</taxon>
        <taxon>Paragonimus</taxon>
    </lineage>
</organism>
<keyword evidence="2 5" id="KW-0812">Transmembrane</keyword>
<dbReference type="PANTHER" id="PTHR46768">
    <property type="entry name" value="TWO PORE CALCIUM CHANNEL PROTEIN 2"/>
    <property type="match status" value="1"/>
</dbReference>
<feature type="transmembrane region" description="Helical" evidence="5">
    <location>
        <begin position="224"/>
        <end position="246"/>
    </location>
</feature>
<evidence type="ECO:0000256" key="1">
    <source>
        <dbReference type="ARBA" id="ARBA00004141"/>
    </source>
</evidence>
<dbReference type="PANTHER" id="PTHR46768:SF1">
    <property type="entry name" value="TWO PORE CHANNEL PROTEIN 2"/>
    <property type="match status" value="1"/>
</dbReference>
<feature type="transmembrane region" description="Helical" evidence="5">
    <location>
        <begin position="340"/>
        <end position="364"/>
    </location>
</feature>
<dbReference type="EMBL" id="JTDE01021061">
    <property type="protein sequence ID" value="KAF7233461.1"/>
    <property type="molecule type" value="Genomic_DNA"/>
</dbReference>
<evidence type="ECO:0000256" key="4">
    <source>
        <dbReference type="ARBA" id="ARBA00023136"/>
    </source>
</evidence>